<keyword evidence="9" id="KW-1185">Reference proteome</keyword>
<name>A0AAE1H491_9NEOP</name>
<evidence type="ECO:0000256" key="1">
    <source>
        <dbReference type="ARBA" id="ARBA00004651"/>
    </source>
</evidence>
<comment type="caution">
    <text evidence="8">The sequence shown here is derived from an EMBL/GenBank/DDBJ whole genome shotgun (WGS) entry which is preliminary data.</text>
</comment>
<reference evidence="8" key="1">
    <citation type="submission" date="2021-07" db="EMBL/GenBank/DDBJ databases">
        <authorList>
            <person name="Catto M.A."/>
            <person name="Jacobson A."/>
            <person name="Kennedy G."/>
            <person name="Labadie P."/>
            <person name="Hunt B.G."/>
            <person name="Srinivasan R."/>
        </authorList>
    </citation>
    <scope>NUCLEOTIDE SEQUENCE</scope>
    <source>
        <strain evidence="8">PL_HMW_Pooled</strain>
        <tissue evidence="8">Head</tissue>
    </source>
</reference>
<evidence type="ECO:0000256" key="4">
    <source>
        <dbReference type="ARBA" id="ARBA00022989"/>
    </source>
</evidence>
<keyword evidence="4 6" id="KW-1133">Transmembrane helix</keyword>
<reference evidence="8" key="2">
    <citation type="journal article" date="2023" name="BMC Genomics">
        <title>Pest status, molecular evolution, and epigenetic factors derived from the genome assembly of Frankliniella fusca, a thysanopteran phytovirus vector.</title>
        <authorList>
            <person name="Catto M.A."/>
            <person name="Labadie P.E."/>
            <person name="Jacobson A.L."/>
            <person name="Kennedy G.G."/>
            <person name="Srinivasan R."/>
            <person name="Hunt B.G."/>
        </authorList>
    </citation>
    <scope>NUCLEOTIDE SEQUENCE</scope>
    <source>
        <strain evidence="8">PL_HMW_Pooled</strain>
    </source>
</reference>
<keyword evidence="6" id="KW-0675">Receptor</keyword>
<keyword evidence="5 6" id="KW-0472">Membrane</keyword>
<feature type="transmembrane region" description="Helical" evidence="6">
    <location>
        <begin position="257"/>
        <end position="276"/>
    </location>
</feature>
<comment type="subcellular location">
    <subcellularLocation>
        <location evidence="1 6">Cell membrane</location>
        <topology evidence="1 6">Multi-pass membrane protein</topology>
    </subcellularLocation>
</comment>
<dbReference type="GO" id="GO:0016301">
    <property type="term" value="F:kinase activity"/>
    <property type="evidence" value="ECO:0007669"/>
    <property type="project" value="UniProtKB-KW"/>
</dbReference>
<keyword evidence="8" id="KW-0418">Kinase</keyword>
<gene>
    <name evidence="8" type="ORF">KUF71_023716</name>
</gene>
<feature type="transmembrane region" description="Helical" evidence="6">
    <location>
        <begin position="84"/>
        <end position="107"/>
    </location>
</feature>
<evidence type="ECO:0000256" key="6">
    <source>
        <dbReference type="RuleBase" id="RU363108"/>
    </source>
</evidence>
<accession>A0AAE1H491</accession>
<evidence type="ECO:0000256" key="2">
    <source>
        <dbReference type="ARBA" id="ARBA00022475"/>
    </source>
</evidence>
<keyword evidence="8" id="KW-0808">Transferase</keyword>
<sequence length="387" mass="43620">MYHQKLALQSYNETLSTEVPSTEAPVPGVPVPPDFVPSEMDRIISLASSTAEASYILGLFVGFFRKLRHLPVVFRRSDELPGKVRWKTALFVVEMMVFVVPPSAWILRAFSEDRSLSNLELYSFITLLVTIEKLMMLHLVTRVGSGFDHVTGRLTALRTAQGSYARHAQETRNKRPSGPGSESPLIDEVLNLRRLHLNFHGLLERIERAYEVQVRGDRGHVPTFQIVSFLVAEFITTVITLYLLARSLYLGTMEPKNLIALLFLILITQVTVLLFATCRSTSLKIFGNATTAVVTKLLNDKQLDKEEVHELMTFSMQLKHLEVSVSAYDTVTMDFSTLQAVSPDDHFYTHHDSTSRVNQFHSNLFQLVANVAMHIVVLTQFNLSTGP</sequence>
<proteinExistence type="inferred from homology"/>
<feature type="transmembrane region" description="Helical" evidence="6">
    <location>
        <begin position="224"/>
        <end position="245"/>
    </location>
</feature>
<organism evidence="8 9">
    <name type="scientific">Frankliniella fusca</name>
    <dbReference type="NCBI Taxonomy" id="407009"/>
    <lineage>
        <taxon>Eukaryota</taxon>
        <taxon>Metazoa</taxon>
        <taxon>Ecdysozoa</taxon>
        <taxon>Arthropoda</taxon>
        <taxon>Hexapoda</taxon>
        <taxon>Insecta</taxon>
        <taxon>Pterygota</taxon>
        <taxon>Neoptera</taxon>
        <taxon>Paraneoptera</taxon>
        <taxon>Thysanoptera</taxon>
        <taxon>Terebrantia</taxon>
        <taxon>Thripoidea</taxon>
        <taxon>Thripidae</taxon>
        <taxon>Frankliniella</taxon>
    </lineage>
</organism>
<feature type="region of interest" description="Disordered" evidence="7">
    <location>
        <begin position="163"/>
        <end position="183"/>
    </location>
</feature>
<dbReference type="Pfam" id="PF08395">
    <property type="entry name" value="7tm_7"/>
    <property type="match status" value="1"/>
</dbReference>
<evidence type="ECO:0000256" key="3">
    <source>
        <dbReference type="ARBA" id="ARBA00022692"/>
    </source>
</evidence>
<evidence type="ECO:0000313" key="9">
    <source>
        <dbReference type="Proteomes" id="UP001219518"/>
    </source>
</evidence>
<comment type="similarity">
    <text evidence="6">Belongs to the insect chemoreceptor superfamily. Gustatory receptor (GR) family.</text>
</comment>
<evidence type="ECO:0000256" key="7">
    <source>
        <dbReference type="SAM" id="MobiDB-lite"/>
    </source>
</evidence>
<dbReference type="AlphaFoldDB" id="A0AAE1H491"/>
<dbReference type="InterPro" id="IPR013604">
    <property type="entry name" value="7TM_chemorcpt"/>
</dbReference>
<dbReference type="GO" id="GO:0050909">
    <property type="term" value="P:sensory perception of taste"/>
    <property type="evidence" value="ECO:0007669"/>
    <property type="project" value="InterPro"/>
</dbReference>
<keyword evidence="2 6" id="KW-1003">Cell membrane</keyword>
<keyword evidence="6" id="KW-0807">Transducer</keyword>
<evidence type="ECO:0000313" key="8">
    <source>
        <dbReference type="EMBL" id="KAK3914303.1"/>
    </source>
</evidence>
<evidence type="ECO:0000256" key="5">
    <source>
        <dbReference type="ARBA" id="ARBA00023136"/>
    </source>
</evidence>
<comment type="caution">
    <text evidence="6">Lacks conserved residue(s) required for the propagation of feature annotation.</text>
</comment>
<feature type="transmembrane region" description="Helical" evidence="6">
    <location>
        <begin position="43"/>
        <end position="64"/>
    </location>
</feature>
<dbReference type="GO" id="GO:0007165">
    <property type="term" value="P:signal transduction"/>
    <property type="evidence" value="ECO:0007669"/>
    <property type="project" value="UniProtKB-KW"/>
</dbReference>
<keyword evidence="3 6" id="KW-0812">Transmembrane</keyword>
<protein>
    <recommendedName>
        <fullName evidence="6">Gustatory receptor</fullName>
    </recommendedName>
</protein>
<dbReference type="EMBL" id="JAHWGI010000372">
    <property type="protein sequence ID" value="KAK3914303.1"/>
    <property type="molecule type" value="Genomic_DNA"/>
</dbReference>
<dbReference type="GO" id="GO:0005886">
    <property type="term" value="C:plasma membrane"/>
    <property type="evidence" value="ECO:0007669"/>
    <property type="project" value="UniProtKB-SubCell"/>
</dbReference>
<comment type="function">
    <text evidence="6">Gustatory receptor which mediates acceptance or avoidance behavior, depending on its substrates.</text>
</comment>
<dbReference type="Proteomes" id="UP001219518">
    <property type="component" value="Unassembled WGS sequence"/>
</dbReference>